<dbReference type="CDD" id="cd08010">
    <property type="entry name" value="MltG_like"/>
    <property type="match status" value="1"/>
</dbReference>
<dbReference type="PANTHER" id="PTHR30518:SF2">
    <property type="entry name" value="ENDOLYTIC MUREIN TRANSGLYCOSYLASE"/>
    <property type="match status" value="1"/>
</dbReference>
<organism evidence="8 9">
    <name type="scientific">Peribacillus simplex</name>
    <dbReference type="NCBI Taxonomy" id="1478"/>
    <lineage>
        <taxon>Bacteria</taxon>
        <taxon>Bacillati</taxon>
        <taxon>Bacillota</taxon>
        <taxon>Bacilli</taxon>
        <taxon>Bacillales</taxon>
        <taxon>Bacillaceae</taxon>
        <taxon>Peribacillus</taxon>
    </lineage>
</organism>
<comment type="function">
    <text evidence="7">Functions as a peptidoglycan terminase that cleaves nascent peptidoglycan strands endolytically to terminate their elongation.</text>
</comment>
<comment type="subcellular location">
    <subcellularLocation>
        <location evidence="7">Cell membrane</location>
        <topology evidence="7">Single-pass membrane protein</topology>
    </subcellularLocation>
</comment>
<feature type="site" description="Important for catalytic activity" evidence="7">
    <location>
        <position position="265"/>
    </location>
</feature>
<keyword evidence="6 7" id="KW-0961">Cell wall biogenesis/degradation</keyword>
<dbReference type="RefSeq" id="WP_061143652.1">
    <property type="nucleotide sequence ID" value="NZ_LNNH01000040.1"/>
</dbReference>
<evidence type="ECO:0000313" key="8">
    <source>
        <dbReference type="EMBL" id="KWW14023.1"/>
    </source>
</evidence>
<dbReference type="EC" id="4.2.2.29" evidence="7"/>
<dbReference type="PANTHER" id="PTHR30518">
    <property type="entry name" value="ENDOLYTIC MUREIN TRANSGLYCOSYLASE"/>
    <property type="match status" value="1"/>
</dbReference>
<dbReference type="Gene3D" id="3.30.1490.480">
    <property type="entry name" value="Endolytic murein transglycosylase"/>
    <property type="match status" value="1"/>
</dbReference>
<protein>
    <recommendedName>
        <fullName evidence="7">Endolytic murein transglycosylase</fullName>
        <ecNumber evidence="7">4.2.2.29</ecNumber>
    </recommendedName>
    <alternativeName>
        <fullName evidence="7">Peptidoglycan lytic transglycosylase</fullName>
    </alternativeName>
    <alternativeName>
        <fullName evidence="7">Peptidoglycan polymerization terminase</fullName>
    </alternativeName>
</protein>
<dbReference type="GO" id="GO:0071555">
    <property type="term" value="P:cell wall organization"/>
    <property type="evidence" value="ECO:0007669"/>
    <property type="project" value="UniProtKB-KW"/>
</dbReference>
<dbReference type="GO" id="GO:0009252">
    <property type="term" value="P:peptidoglycan biosynthetic process"/>
    <property type="evidence" value="ECO:0007669"/>
    <property type="project" value="UniProtKB-UniRule"/>
</dbReference>
<keyword evidence="1 7" id="KW-1003">Cell membrane</keyword>
<evidence type="ECO:0000256" key="3">
    <source>
        <dbReference type="ARBA" id="ARBA00022989"/>
    </source>
</evidence>
<keyword evidence="2 7" id="KW-0812">Transmembrane</keyword>
<evidence type="ECO:0000256" key="1">
    <source>
        <dbReference type="ARBA" id="ARBA00022475"/>
    </source>
</evidence>
<dbReference type="GO" id="GO:0008932">
    <property type="term" value="F:lytic endotransglycosylase activity"/>
    <property type="evidence" value="ECO:0007669"/>
    <property type="project" value="UniProtKB-UniRule"/>
</dbReference>
<dbReference type="AlphaFoldDB" id="A0A109MU89"/>
<keyword evidence="4 7" id="KW-0472">Membrane</keyword>
<dbReference type="EMBL" id="LNNH01000040">
    <property type="protein sequence ID" value="KWW14023.1"/>
    <property type="molecule type" value="Genomic_DNA"/>
</dbReference>
<comment type="caution">
    <text evidence="8">The sequence shown here is derived from an EMBL/GenBank/DDBJ whole genome shotgun (WGS) entry which is preliminary data.</text>
</comment>
<comment type="similarity">
    <text evidence="7">Belongs to the transglycosylase MltG family.</text>
</comment>
<dbReference type="Pfam" id="PF02618">
    <property type="entry name" value="YceG"/>
    <property type="match status" value="1"/>
</dbReference>
<keyword evidence="3 7" id="KW-1133">Transmembrane helix</keyword>
<evidence type="ECO:0000256" key="5">
    <source>
        <dbReference type="ARBA" id="ARBA00023239"/>
    </source>
</evidence>
<evidence type="ECO:0000313" key="9">
    <source>
        <dbReference type="Proteomes" id="UP000064189"/>
    </source>
</evidence>
<comment type="catalytic activity">
    <reaction evidence="7">
        <text>a peptidoglycan chain = a peptidoglycan chain with N-acetyl-1,6-anhydromuramyl-[peptide] at the reducing end + a peptidoglycan chain with N-acetylglucosamine at the non-reducing end.</text>
        <dbReference type="EC" id="4.2.2.29"/>
    </reaction>
</comment>
<dbReference type="Proteomes" id="UP000064189">
    <property type="component" value="Unassembled WGS sequence"/>
</dbReference>
<evidence type="ECO:0000256" key="2">
    <source>
        <dbReference type="ARBA" id="ARBA00022692"/>
    </source>
</evidence>
<keyword evidence="9" id="KW-1185">Reference proteome</keyword>
<keyword evidence="5 7" id="KW-0456">Lyase</keyword>
<evidence type="ECO:0000256" key="4">
    <source>
        <dbReference type="ARBA" id="ARBA00023136"/>
    </source>
</evidence>
<dbReference type="InterPro" id="IPR003770">
    <property type="entry name" value="MLTG-like"/>
</dbReference>
<dbReference type="HAMAP" id="MF_02065">
    <property type="entry name" value="MltG"/>
    <property type="match status" value="1"/>
</dbReference>
<gene>
    <name evidence="7" type="primary">mltG</name>
    <name evidence="8" type="ORF">AS888_00360</name>
</gene>
<reference evidence="8 9" key="1">
    <citation type="submission" date="2015-11" db="EMBL/GenBank/DDBJ databases">
        <title>Genome Sequence of Bacillus simplex strain VanAntwerpen2.</title>
        <authorList>
            <person name="Couger M.B."/>
        </authorList>
    </citation>
    <scope>NUCLEOTIDE SEQUENCE [LARGE SCALE GENOMIC DNA]</scope>
    <source>
        <strain evidence="8 9">VanAntwerpen02</strain>
    </source>
</reference>
<dbReference type="GO" id="GO:0005886">
    <property type="term" value="C:plasma membrane"/>
    <property type="evidence" value="ECO:0007669"/>
    <property type="project" value="UniProtKB-SubCell"/>
</dbReference>
<feature type="transmembrane region" description="Helical" evidence="7">
    <location>
        <begin position="33"/>
        <end position="56"/>
    </location>
</feature>
<evidence type="ECO:0000256" key="6">
    <source>
        <dbReference type="ARBA" id="ARBA00023316"/>
    </source>
</evidence>
<proteinExistence type="inferred from homology"/>
<name>A0A109MU89_9BACI</name>
<dbReference type="NCBIfam" id="TIGR00247">
    <property type="entry name" value="endolytic transglycosylase MltG"/>
    <property type="match status" value="1"/>
</dbReference>
<evidence type="ECO:0000256" key="7">
    <source>
        <dbReference type="HAMAP-Rule" id="MF_02065"/>
    </source>
</evidence>
<accession>A0A109MU89</accession>
<sequence length="380" mass="43129">MKMDEKDHNLSKKEHIQMKLLERQGEARLVRKIIMITIASLILLIGIVGLVGFLYINSAMKPVDPDDDTIKKVKIPIGSSVNGISTLLEEQGIIKDARVFKYYIKFRNESGFQAGEYKLSPSMPIEDIVTSIKTGKLMKEAALKITIPEGKQLVQIADIIAVKTGQEPKKVFKELNDKKFVKSMQEQFPELLTSEIENEKVLYPLEGYLFPATYDFYEEKPNLESIVVEMLKKTDETLQAYKPQMEKDDYSVHEMLTFASLVEEEATAQVDRGKIASVFYNRIKEDMPLQTDPTVLYAKGSHKSRVYYKDLDVKSPYNTYKNKGLPPGPIANAGTTSIEAALKPEKTDFLYFLATPEGEVLYSKNLEDHNLKKAEHISNK</sequence>